<accession>A0AB39P183</accession>
<sequence length="219" mass="23198">MADLYASYTDLAAHETEGVSYMRRSVPVTGATWSSIAIHGGGIEAGSGETARAVGAGLMAHYEFAGIKSTGNTSLHVTSTRFDEPTCQAIVASSLRCLSFHGYTGTAGVPETSLGGLDTATADRIRAALTRAGFLVIDAAQEINGSHPTNIANRTTSGVGVQLEISHALRASFFPDRDLTRAMRDTGRRTPTFDRYVTAVRSVFEDRALVAQSTIPVSR</sequence>
<dbReference type="GO" id="GO:0016787">
    <property type="term" value="F:hydrolase activity"/>
    <property type="evidence" value="ECO:0007669"/>
    <property type="project" value="UniProtKB-KW"/>
</dbReference>
<reference evidence="1" key="1">
    <citation type="submission" date="2024-07" db="EMBL/GenBank/DDBJ databases">
        <authorList>
            <person name="Yu S.T."/>
        </authorList>
    </citation>
    <scope>NUCLEOTIDE SEQUENCE</scope>
    <source>
        <strain evidence="1">R21</strain>
    </source>
</reference>
<evidence type="ECO:0000313" key="1">
    <source>
        <dbReference type="EMBL" id="XDQ24267.1"/>
    </source>
</evidence>
<protein>
    <submittedName>
        <fullName evidence="1">Poly-gamma-glutamate hydrolase family protein</fullName>
    </submittedName>
</protein>
<proteinExistence type="predicted"/>
<dbReference type="EMBL" id="CP163435">
    <property type="protein sequence ID" value="XDQ24267.1"/>
    <property type="molecule type" value="Genomic_DNA"/>
</dbReference>
<name>A0AB39P183_9ACTN</name>
<dbReference type="Pfam" id="PF05908">
    <property type="entry name" value="Gamma_PGA_hydro"/>
    <property type="match status" value="1"/>
</dbReference>
<gene>
    <name evidence="1" type="ORF">AB5J56_05945</name>
</gene>
<dbReference type="InterPro" id="IPR038128">
    <property type="entry name" value="Gamma_PGA_hydro_sf"/>
</dbReference>
<dbReference type="AlphaFoldDB" id="A0AB39P183"/>
<dbReference type="InterPro" id="IPR008585">
    <property type="entry name" value="Gamma_PGA_hydro"/>
</dbReference>
<dbReference type="RefSeq" id="WP_369230758.1">
    <property type="nucleotide sequence ID" value="NZ_CP163435.1"/>
</dbReference>
<dbReference type="Gene3D" id="3.40.630.100">
    <property type="entry name" value="Poly-gamma-glutamate hydrolase, zinc-binding motif"/>
    <property type="match status" value="1"/>
</dbReference>
<organism evidence="1">
    <name type="scientific">Streptomyces sp. R21</name>
    <dbReference type="NCBI Taxonomy" id="3238627"/>
    <lineage>
        <taxon>Bacteria</taxon>
        <taxon>Bacillati</taxon>
        <taxon>Actinomycetota</taxon>
        <taxon>Actinomycetes</taxon>
        <taxon>Kitasatosporales</taxon>
        <taxon>Streptomycetaceae</taxon>
        <taxon>Streptomyces</taxon>
    </lineage>
</organism>
<keyword evidence="1" id="KW-0378">Hydrolase</keyword>